<keyword evidence="13 17" id="KW-0961">Cell wall biogenesis/degradation</keyword>
<keyword evidence="5 17" id="KW-1003">Cell membrane</keyword>
<keyword evidence="12 17" id="KW-0046">Antibiotic resistance</keyword>
<evidence type="ECO:0000256" key="16">
    <source>
        <dbReference type="ARBA" id="ARBA00047594"/>
    </source>
</evidence>
<evidence type="ECO:0000256" key="6">
    <source>
        <dbReference type="ARBA" id="ARBA00022692"/>
    </source>
</evidence>
<evidence type="ECO:0000256" key="7">
    <source>
        <dbReference type="ARBA" id="ARBA00022801"/>
    </source>
</evidence>
<evidence type="ECO:0000256" key="2">
    <source>
        <dbReference type="ARBA" id="ARBA00010621"/>
    </source>
</evidence>
<dbReference type="EMBL" id="JACOPN010000006">
    <property type="protein sequence ID" value="MBC5717517.1"/>
    <property type="molecule type" value="Genomic_DNA"/>
</dbReference>
<dbReference type="GO" id="GO:0046677">
    <property type="term" value="P:response to antibiotic"/>
    <property type="evidence" value="ECO:0007669"/>
    <property type="project" value="UniProtKB-UniRule"/>
</dbReference>
<keyword evidence="19" id="KW-1185">Reference proteome</keyword>
<reference evidence="18" key="1">
    <citation type="submission" date="2020-08" db="EMBL/GenBank/DDBJ databases">
        <title>Genome public.</title>
        <authorList>
            <person name="Liu C."/>
            <person name="Sun Q."/>
        </authorList>
    </citation>
    <scope>NUCLEOTIDE SEQUENCE</scope>
    <source>
        <strain evidence="18">BX5</strain>
    </source>
</reference>
<dbReference type="PANTHER" id="PTHR30622">
    <property type="entry name" value="UNDECAPRENYL-DIPHOSPHATASE"/>
    <property type="match status" value="1"/>
</dbReference>
<dbReference type="GO" id="GO:0009252">
    <property type="term" value="P:peptidoglycan biosynthetic process"/>
    <property type="evidence" value="ECO:0007669"/>
    <property type="project" value="UniProtKB-KW"/>
</dbReference>
<evidence type="ECO:0000256" key="11">
    <source>
        <dbReference type="ARBA" id="ARBA00023136"/>
    </source>
</evidence>
<evidence type="ECO:0000256" key="9">
    <source>
        <dbReference type="ARBA" id="ARBA00022984"/>
    </source>
</evidence>
<dbReference type="EC" id="3.6.1.27" evidence="3 17"/>
<feature type="transmembrane region" description="Helical" evidence="17">
    <location>
        <begin position="187"/>
        <end position="205"/>
    </location>
</feature>
<name>A0A8J6J5I9_9FIRM</name>
<keyword evidence="9 17" id="KW-0573">Peptidoglycan synthesis</keyword>
<evidence type="ECO:0000256" key="15">
    <source>
        <dbReference type="ARBA" id="ARBA00032932"/>
    </source>
</evidence>
<evidence type="ECO:0000313" key="19">
    <source>
        <dbReference type="Proteomes" id="UP000602260"/>
    </source>
</evidence>
<evidence type="ECO:0000256" key="8">
    <source>
        <dbReference type="ARBA" id="ARBA00022960"/>
    </source>
</evidence>
<gene>
    <name evidence="17" type="primary">uppP</name>
    <name evidence="18" type="ORF">H8S55_09320</name>
</gene>
<feature type="transmembrane region" description="Helical" evidence="17">
    <location>
        <begin position="255"/>
        <end position="277"/>
    </location>
</feature>
<dbReference type="Pfam" id="PF02673">
    <property type="entry name" value="BacA"/>
    <property type="match status" value="1"/>
</dbReference>
<sequence length="279" mass="29904">MSAILGLVQGVAEFLPISSSGHLTLLQHFFGMEEPDQLLNILLHFATLLAVCVYYFQDVVGMILEFFRGIAEIFSRQPGKGEPPETRRLVFLVIVGTLPLFLILPVKKYVEGLGSSPVFVSCALLVTGCILFFSDRMASGRKTARSATVKDVLLVGVAQGIATIPGLSRSGCTISAGMALGFRREFAVRYSFLMSLPAVFGATLLEVKDTLSAGSGIPDGMLGKYLLGMVIAGVVGYFAIRLVNLLANKGKFGAFAYYCWIAGVLFLVLSLLGVTFVPA</sequence>
<comment type="similarity">
    <text evidence="2 17">Belongs to the UppP family.</text>
</comment>
<dbReference type="HAMAP" id="MF_01006">
    <property type="entry name" value="Undec_diphosphatase"/>
    <property type="match status" value="1"/>
</dbReference>
<keyword evidence="7 17" id="KW-0378">Hydrolase</keyword>
<dbReference type="Proteomes" id="UP000602260">
    <property type="component" value="Unassembled WGS sequence"/>
</dbReference>
<keyword evidence="6 17" id="KW-0812">Transmembrane</keyword>
<protein>
    <recommendedName>
        <fullName evidence="4 17">Undecaprenyl-diphosphatase</fullName>
        <ecNumber evidence="3 17">3.6.1.27</ecNumber>
    </recommendedName>
    <alternativeName>
        <fullName evidence="15 17">Bacitracin resistance protein</fullName>
    </alternativeName>
    <alternativeName>
        <fullName evidence="14 17">Undecaprenyl pyrophosphate phosphatase</fullName>
    </alternativeName>
</protein>
<organism evidence="18 19">
    <name type="scientific">Flintibacter faecis</name>
    <dbReference type="NCBI Taxonomy" id="2763047"/>
    <lineage>
        <taxon>Bacteria</taxon>
        <taxon>Bacillati</taxon>
        <taxon>Bacillota</taxon>
        <taxon>Clostridia</taxon>
        <taxon>Eubacteriales</taxon>
        <taxon>Flintibacter</taxon>
    </lineage>
</organism>
<evidence type="ECO:0000256" key="4">
    <source>
        <dbReference type="ARBA" id="ARBA00021581"/>
    </source>
</evidence>
<evidence type="ECO:0000313" key="18">
    <source>
        <dbReference type="EMBL" id="MBC5717517.1"/>
    </source>
</evidence>
<comment type="subcellular location">
    <subcellularLocation>
        <location evidence="1 17">Cell membrane</location>
        <topology evidence="1 17">Multi-pass membrane protein</topology>
    </subcellularLocation>
</comment>
<comment type="caution">
    <text evidence="18">The sequence shown here is derived from an EMBL/GenBank/DDBJ whole genome shotgun (WGS) entry which is preliminary data.</text>
</comment>
<dbReference type="PANTHER" id="PTHR30622:SF2">
    <property type="entry name" value="UNDECAPRENYL-DIPHOSPHATASE"/>
    <property type="match status" value="1"/>
</dbReference>
<comment type="miscellaneous">
    <text evidence="17">Bacitracin is thought to be involved in the inhibition of peptidoglycan synthesis by sequestering undecaprenyl diphosphate, thereby reducing the pool of lipid carrier available.</text>
</comment>
<feature type="transmembrane region" description="Helical" evidence="17">
    <location>
        <begin position="41"/>
        <end position="67"/>
    </location>
</feature>
<proteinExistence type="inferred from homology"/>
<evidence type="ECO:0000256" key="13">
    <source>
        <dbReference type="ARBA" id="ARBA00023316"/>
    </source>
</evidence>
<feature type="transmembrane region" description="Helical" evidence="17">
    <location>
        <begin position="112"/>
        <end position="133"/>
    </location>
</feature>
<evidence type="ECO:0000256" key="1">
    <source>
        <dbReference type="ARBA" id="ARBA00004651"/>
    </source>
</evidence>
<evidence type="ECO:0000256" key="14">
    <source>
        <dbReference type="ARBA" id="ARBA00032707"/>
    </source>
</evidence>
<evidence type="ECO:0000256" key="12">
    <source>
        <dbReference type="ARBA" id="ARBA00023251"/>
    </source>
</evidence>
<accession>A0A8J6J5I9</accession>
<dbReference type="GO" id="GO:0071555">
    <property type="term" value="P:cell wall organization"/>
    <property type="evidence" value="ECO:0007669"/>
    <property type="project" value="UniProtKB-KW"/>
</dbReference>
<dbReference type="GO" id="GO:0008360">
    <property type="term" value="P:regulation of cell shape"/>
    <property type="evidence" value="ECO:0007669"/>
    <property type="project" value="UniProtKB-KW"/>
</dbReference>
<feature type="transmembrane region" description="Helical" evidence="17">
    <location>
        <begin position="225"/>
        <end position="243"/>
    </location>
</feature>
<evidence type="ECO:0000256" key="3">
    <source>
        <dbReference type="ARBA" id="ARBA00012374"/>
    </source>
</evidence>
<evidence type="ECO:0000256" key="5">
    <source>
        <dbReference type="ARBA" id="ARBA00022475"/>
    </source>
</evidence>
<dbReference type="AlphaFoldDB" id="A0A8J6J5I9"/>
<evidence type="ECO:0000256" key="10">
    <source>
        <dbReference type="ARBA" id="ARBA00022989"/>
    </source>
</evidence>
<evidence type="ECO:0000256" key="17">
    <source>
        <dbReference type="HAMAP-Rule" id="MF_01006"/>
    </source>
</evidence>
<dbReference type="GO" id="GO:0050380">
    <property type="term" value="F:undecaprenyl-diphosphatase activity"/>
    <property type="evidence" value="ECO:0007669"/>
    <property type="project" value="UniProtKB-UniRule"/>
</dbReference>
<keyword evidence="10 17" id="KW-1133">Transmembrane helix</keyword>
<keyword evidence="8 17" id="KW-0133">Cell shape</keyword>
<comment type="function">
    <text evidence="17">Catalyzes the dephosphorylation of undecaprenyl diphosphate (UPP). Confers resistance to bacitracin.</text>
</comment>
<keyword evidence="11 17" id="KW-0472">Membrane</keyword>
<feature type="transmembrane region" description="Helical" evidence="17">
    <location>
        <begin position="88"/>
        <end position="106"/>
    </location>
</feature>
<dbReference type="GO" id="GO:0005886">
    <property type="term" value="C:plasma membrane"/>
    <property type="evidence" value="ECO:0007669"/>
    <property type="project" value="UniProtKB-SubCell"/>
</dbReference>
<dbReference type="InterPro" id="IPR003824">
    <property type="entry name" value="UppP"/>
</dbReference>
<comment type="catalytic activity">
    <reaction evidence="16 17">
        <text>di-trans,octa-cis-undecaprenyl diphosphate + H2O = di-trans,octa-cis-undecaprenyl phosphate + phosphate + H(+)</text>
        <dbReference type="Rhea" id="RHEA:28094"/>
        <dbReference type="ChEBI" id="CHEBI:15377"/>
        <dbReference type="ChEBI" id="CHEBI:15378"/>
        <dbReference type="ChEBI" id="CHEBI:43474"/>
        <dbReference type="ChEBI" id="CHEBI:58405"/>
        <dbReference type="ChEBI" id="CHEBI:60392"/>
        <dbReference type="EC" id="3.6.1.27"/>
    </reaction>
</comment>